<dbReference type="AlphaFoldDB" id="A0ABD0RCM4"/>
<feature type="compositionally biased region" description="Basic residues" evidence="1">
    <location>
        <begin position="33"/>
        <end position="55"/>
    </location>
</feature>
<sequence>SFFSLAHCGMLVMWKNVPQHIRPPELTLPHPKAVPRPRHRAHKKEVKHKIKDTIQ</sequence>
<dbReference type="Proteomes" id="UP001529510">
    <property type="component" value="Unassembled WGS sequence"/>
</dbReference>
<evidence type="ECO:0000313" key="2">
    <source>
        <dbReference type="EMBL" id="KAL0195541.1"/>
    </source>
</evidence>
<protein>
    <submittedName>
        <fullName evidence="2">Uncharacterized protein</fullName>
    </submittedName>
</protein>
<feature type="region of interest" description="Disordered" evidence="1">
    <location>
        <begin position="22"/>
        <end position="55"/>
    </location>
</feature>
<feature type="non-terminal residue" evidence="2">
    <location>
        <position position="1"/>
    </location>
</feature>
<evidence type="ECO:0000256" key="1">
    <source>
        <dbReference type="SAM" id="MobiDB-lite"/>
    </source>
</evidence>
<evidence type="ECO:0000313" key="3">
    <source>
        <dbReference type="Proteomes" id="UP001529510"/>
    </source>
</evidence>
<accession>A0ABD0RCM4</accession>
<dbReference type="EMBL" id="JAMKFB020000004">
    <property type="protein sequence ID" value="KAL0195541.1"/>
    <property type="molecule type" value="Genomic_DNA"/>
</dbReference>
<comment type="caution">
    <text evidence="2">The sequence shown here is derived from an EMBL/GenBank/DDBJ whole genome shotgun (WGS) entry which is preliminary data.</text>
</comment>
<proteinExistence type="predicted"/>
<gene>
    <name evidence="2" type="ORF">M9458_009113</name>
</gene>
<feature type="non-terminal residue" evidence="2">
    <location>
        <position position="55"/>
    </location>
</feature>
<keyword evidence="3" id="KW-1185">Reference proteome</keyword>
<organism evidence="2 3">
    <name type="scientific">Cirrhinus mrigala</name>
    <name type="common">Mrigala</name>
    <dbReference type="NCBI Taxonomy" id="683832"/>
    <lineage>
        <taxon>Eukaryota</taxon>
        <taxon>Metazoa</taxon>
        <taxon>Chordata</taxon>
        <taxon>Craniata</taxon>
        <taxon>Vertebrata</taxon>
        <taxon>Euteleostomi</taxon>
        <taxon>Actinopterygii</taxon>
        <taxon>Neopterygii</taxon>
        <taxon>Teleostei</taxon>
        <taxon>Ostariophysi</taxon>
        <taxon>Cypriniformes</taxon>
        <taxon>Cyprinidae</taxon>
        <taxon>Labeoninae</taxon>
        <taxon>Labeonini</taxon>
        <taxon>Cirrhinus</taxon>
    </lineage>
</organism>
<name>A0ABD0RCM4_CIRMR</name>
<reference evidence="2 3" key="1">
    <citation type="submission" date="2024-05" db="EMBL/GenBank/DDBJ databases">
        <title>Genome sequencing and assembly of Indian major carp, Cirrhinus mrigala (Hamilton, 1822).</title>
        <authorList>
            <person name="Mohindra V."/>
            <person name="Chowdhury L.M."/>
            <person name="Lal K."/>
            <person name="Jena J.K."/>
        </authorList>
    </citation>
    <scope>NUCLEOTIDE SEQUENCE [LARGE SCALE GENOMIC DNA]</scope>
    <source>
        <strain evidence="2">CM1030</strain>
        <tissue evidence="2">Blood</tissue>
    </source>
</reference>